<feature type="region of interest" description="Disordered" evidence="1">
    <location>
        <begin position="1"/>
        <end position="22"/>
    </location>
</feature>
<feature type="compositionally biased region" description="Low complexity" evidence="1">
    <location>
        <begin position="143"/>
        <end position="164"/>
    </location>
</feature>
<dbReference type="OrthoDB" id="4485680at2"/>
<dbReference type="eggNOG" id="ENOG50336I2">
    <property type="taxonomic scope" value="Bacteria"/>
</dbReference>
<feature type="region of interest" description="Disordered" evidence="1">
    <location>
        <begin position="210"/>
        <end position="229"/>
    </location>
</feature>
<dbReference type="InterPro" id="IPR057893">
    <property type="entry name" value="LRV_2"/>
</dbReference>
<evidence type="ECO:0000256" key="1">
    <source>
        <dbReference type="SAM" id="MobiDB-lite"/>
    </source>
</evidence>
<protein>
    <recommendedName>
        <fullName evidence="3">Leucine rich repeat variant domain-containing protein</fullName>
    </recommendedName>
</protein>
<evidence type="ECO:0000256" key="2">
    <source>
        <dbReference type="SAM" id="Phobius"/>
    </source>
</evidence>
<dbReference type="KEGG" id="bfa:Bfae_07570"/>
<evidence type="ECO:0000313" key="4">
    <source>
        <dbReference type="EMBL" id="ACU84612.1"/>
    </source>
</evidence>
<feature type="compositionally biased region" description="Low complexity" evidence="1">
    <location>
        <begin position="176"/>
        <end position="185"/>
    </location>
</feature>
<proteinExistence type="predicted"/>
<evidence type="ECO:0000259" key="3">
    <source>
        <dbReference type="Pfam" id="PF25591"/>
    </source>
</evidence>
<accession>C7M9R8</accession>
<name>C7M9R8_BRAFD</name>
<feature type="compositionally biased region" description="Pro residues" evidence="1">
    <location>
        <begin position="165"/>
        <end position="175"/>
    </location>
</feature>
<dbReference type="PATRIC" id="fig|446465.5.peg.745"/>
<sequence length="416" mass="42777">MAEPRSAAQEAGDPSTSPERLLELTEKHPQLQRLIVLNPSCPEVARQWILATNPWAKQAYDARGEAGEAGEASEAAPEEPSDAAEPPTAEESDHEEDPAEVSVWGDLGSAASPEPEASDTGGTSTVRIAQNAPVVPLGPAPSSPAESSPAAAQPSPASPAQAPGATPPPAGPAPAPASAAAAQEPWTYDAPPAPGAYDAAAAYGAAPAAATAATAAPLPAAEPEQDEDSGSTRRAWIACGGCLLLAVVLLIVMALVGRAWLAGDDDEGYQRDSSTTAAESTPAEEPSEEPTEEETEDPVSPAPDDAQEMTEVRSPTGNISCQLEEDSVACSVLDRDFSEAGLEDCDNGPFSLEVADGDAERACGTSFLSESGPTLEYDESAAYGDMACTSRFDGMTCWNTLTGKGFMVNRATYETF</sequence>
<feature type="compositionally biased region" description="Acidic residues" evidence="1">
    <location>
        <begin position="285"/>
        <end position="297"/>
    </location>
</feature>
<feature type="compositionally biased region" description="Low complexity" evidence="1">
    <location>
        <begin position="210"/>
        <end position="222"/>
    </location>
</feature>
<reference evidence="4 5" key="1">
    <citation type="journal article" date="2009" name="Stand. Genomic Sci.">
        <title>Complete genome sequence of Brachybacterium faecium type strain (Schefferle 6-10).</title>
        <authorList>
            <person name="Lapidus A."/>
            <person name="Pukall R."/>
            <person name="Labuttii K."/>
            <person name="Copeland A."/>
            <person name="Del Rio T.G."/>
            <person name="Nolan M."/>
            <person name="Chen F."/>
            <person name="Lucas S."/>
            <person name="Tice H."/>
            <person name="Cheng J.F."/>
            <person name="Bruce D."/>
            <person name="Goodwin L."/>
            <person name="Pitluck S."/>
            <person name="Rohde M."/>
            <person name="Goker M."/>
            <person name="Pati A."/>
            <person name="Ivanova N."/>
            <person name="Mavrommatis K."/>
            <person name="Chen A."/>
            <person name="Palaniappan K."/>
            <person name="D'haeseleer P."/>
            <person name="Chain P."/>
            <person name="Bristow J."/>
            <person name="Eisen J.A."/>
            <person name="Markowitz V."/>
            <person name="Hugenholtz P."/>
            <person name="Kyrpides N.C."/>
            <person name="Klenk H.P."/>
        </authorList>
    </citation>
    <scope>NUCLEOTIDE SEQUENCE [LARGE SCALE GENOMIC DNA]</scope>
    <source>
        <strain evidence="5">ATCC 43885 / DSM 4810 / JCM 11609 / LMG 19847 / NBRC 14762 / NCIMB 9860 / 6-10</strain>
    </source>
</reference>
<dbReference type="Proteomes" id="UP000001919">
    <property type="component" value="Chromosome"/>
</dbReference>
<dbReference type="Pfam" id="PF25591">
    <property type="entry name" value="LRV_2"/>
    <property type="match status" value="1"/>
</dbReference>
<dbReference type="EMBL" id="CP001643">
    <property type="protein sequence ID" value="ACU84612.1"/>
    <property type="molecule type" value="Genomic_DNA"/>
</dbReference>
<feature type="domain" description="Leucine rich repeat variant" evidence="3">
    <location>
        <begin position="6"/>
        <end position="63"/>
    </location>
</feature>
<keyword evidence="2" id="KW-1133">Transmembrane helix</keyword>
<gene>
    <name evidence="4" type="ordered locus">Bfae_07570</name>
</gene>
<feature type="region of interest" description="Disordered" evidence="1">
    <location>
        <begin position="264"/>
        <end position="318"/>
    </location>
</feature>
<keyword evidence="2" id="KW-0472">Membrane</keyword>
<feature type="compositionally biased region" description="Acidic residues" evidence="1">
    <location>
        <begin position="76"/>
        <end position="99"/>
    </location>
</feature>
<keyword evidence="2" id="KW-0812">Transmembrane</keyword>
<keyword evidence="5" id="KW-1185">Reference proteome</keyword>
<evidence type="ECO:0000313" key="5">
    <source>
        <dbReference type="Proteomes" id="UP000001919"/>
    </source>
</evidence>
<feature type="compositionally biased region" description="Low complexity" evidence="1">
    <location>
        <begin position="273"/>
        <end position="284"/>
    </location>
</feature>
<dbReference type="HOGENOM" id="CLU_035479_0_0_11"/>
<feature type="region of interest" description="Disordered" evidence="1">
    <location>
        <begin position="61"/>
        <end position="197"/>
    </location>
</feature>
<feature type="transmembrane region" description="Helical" evidence="2">
    <location>
        <begin position="235"/>
        <end position="261"/>
    </location>
</feature>
<organism evidence="4 5">
    <name type="scientific">Brachybacterium faecium (strain ATCC 43885 / DSM 4810 / JCM 11609 / LMG 19847 / NBRC 14762 / NCIMB 9860 / 6-10)</name>
    <dbReference type="NCBI Taxonomy" id="446465"/>
    <lineage>
        <taxon>Bacteria</taxon>
        <taxon>Bacillati</taxon>
        <taxon>Actinomycetota</taxon>
        <taxon>Actinomycetes</taxon>
        <taxon>Micrococcales</taxon>
        <taxon>Dermabacteraceae</taxon>
        <taxon>Brachybacterium</taxon>
    </lineage>
</organism>
<dbReference type="AlphaFoldDB" id="C7M9R8"/>
<dbReference type="STRING" id="446465.Bfae_07570"/>